<organism evidence="1 2">
    <name type="scientific">Citreimonas salinaria</name>
    <dbReference type="NCBI Taxonomy" id="321339"/>
    <lineage>
        <taxon>Bacteria</taxon>
        <taxon>Pseudomonadati</taxon>
        <taxon>Pseudomonadota</taxon>
        <taxon>Alphaproteobacteria</taxon>
        <taxon>Rhodobacterales</taxon>
        <taxon>Roseobacteraceae</taxon>
        <taxon>Citreimonas</taxon>
    </lineage>
</organism>
<dbReference type="EMBL" id="FNPF01000002">
    <property type="protein sequence ID" value="SDX99265.1"/>
    <property type="molecule type" value="Genomic_DNA"/>
</dbReference>
<reference evidence="1 2" key="1">
    <citation type="submission" date="2016-10" db="EMBL/GenBank/DDBJ databases">
        <authorList>
            <person name="de Groot N.N."/>
        </authorList>
    </citation>
    <scope>NUCLEOTIDE SEQUENCE [LARGE SCALE GENOMIC DNA]</scope>
    <source>
        <strain evidence="1 2">DSM 26880</strain>
    </source>
</reference>
<keyword evidence="2" id="KW-1185">Reference proteome</keyword>
<dbReference type="STRING" id="321339.SAMN05444340_102206"/>
<dbReference type="AlphaFoldDB" id="A0A1H3G896"/>
<evidence type="ECO:0000313" key="1">
    <source>
        <dbReference type="EMBL" id="SDX99265.1"/>
    </source>
</evidence>
<gene>
    <name evidence="1" type="ORF">SAMN05444340_102206</name>
</gene>
<accession>A0A1H3G896</accession>
<proteinExistence type="predicted"/>
<dbReference type="Proteomes" id="UP000199286">
    <property type="component" value="Unassembled WGS sequence"/>
</dbReference>
<evidence type="ECO:0000313" key="2">
    <source>
        <dbReference type="Proteomes" id="UP000199286"/>
    </source>
</evidence>
<sequence length="68" mass="7445">MIDGRRFLGNERHQSGEAVIVRHRLGQPRSAGALVGAFVVLRSAVIERGGGRIVIPIILHVTERRVGH</sequence>
<protein>
    <submittedName>
        <fullName evidence="1">Uncharacterized protein</fullName>
    </submittedName>
</protein>
<name>A0A1H3G896_9RHOB</name>